<evidence type="ECO:0000256" key="6">
    <source>
        <dbReference type="SAM" id="Phobius"/>
    </source>
</evidence>
<dbReference type="PANTHER" id="PTHR11552">
    <property type="entry name" value="GLUCOSE-METHANOL-CHOLINE GMC OXIDOREDUCTASE"/>
    <property type="match status" value="1"/>
</dbReference>
<dbReference type="PROSITE" id="PS00623">
    <property type="entry name" value="GMC_OXRED_1"/>
    <property type="match status" value="1"/>
</dbReference>
<evidence type="ECO:0000256" key="5">
    <source>
        <dbReference type="RuleBase" id="RU003968"/>
    </source>
</evidence>
<evidence type="ECO:0000259" key="7">
    <source>
        <dbReference type="PROSITE" id="PS00623"/>
    </source>
</evidence>
<evidence type="ECO:0000313" key="10">
    <source>
        <dbReference type="Proteomes" id="UP001217089"/>
    </source>
</evidence>
<feature type="domain" description="Glucose-methanol-choline oxidoreductase N-terminal" evidence="7">
    <location>
        <begin position="101"/>
        <end position="124"/>
    </location>
</feature>
<evidence type="ECO:0000256" key="1">
    <source>
        <dbReference type="ARBA" id="ARBA00001974"/>
    </source>
</evidence>
<dbReference type="InterPro" id="IPR036188">
    <property type="entry name" value="FAD/NAD-bd_sf"/>
</dbReference>
<dbReference type="SUPFAM" id="SSF54373">
    <property type="entry name" value="FAD-linked reductases, C-terminal domain"/>
    <property type="match status" value="1"/>
</dbReference>
<accession>A0ABQ9FPY6</accession>
<feature type="transmembrane region" description="Helical" evidence="6">
    <location>
        <begin position="304"/>
        <end position="324"/>
    </location>
</feature>
<sequence length="696" mass="78530">MHYLVDSKIITGYISDNLFFLIYSLVGAGAAGSVLANRLSEDDVSVLLLEAGEEETNKPMYDIPWNAPAAQGTEADWKYSTVPQKYSHFSTKNNVSLWPRGRGLGGSTLLNGLVYIRGSRYDYDLWEQNGCNGWGYDDVLPYFLKSENMRTTTGIDKEYHSKKGPLSVTDVTMTEVADKFFDAAEELGYKVLDCNGNKGFCRMQATIGDGMRWSAFRAFLLPVIKRPNLHISVRSHVTKVLFEGKRAVGVEVIKDGRKTILKATKEVILSAGSVGSPQILMLSGIGPKQHLKDLKVNSYKINSVYLFVSCNFILLLAITFQTYLTAYNKPIKILSIHFYKSVLLLLQIPLVVDLPVGEILKDHMMYFTKASIAEPISFTQQKVHTTWNWLKYHLFRSGTIYDSAKIDLQKYNVFYQSKHCRTDQLYTTKRTATSEKTMQGFDRKPDRKFLILFSYKTSPFDKIQNPLVLILAVKVADVLGTSVSFITDLSCKGPLVNNAALEANGFLRFNKKEKYPDIQLIMVNSLAEHGEAYDHFNFKHEIEKELFSSIHNTSVTPEGFSVAIFLLHGINAVRELLNTKALKSIGTEFWNKPFSGCAREKFDSNDYWKCMVRHLAGTVYHPTATCKMGNEHDKEAVVDTKLRVKGTDGLRVVDASIMPELVSGNTMAPTYMIAEKASDIIRGINTVEKFKRRQFQ</sequence>
<comment type="cofactor">
    <cofactor evidence="1">
        <name>FAD</name>
        <dbReference type="ChEBI" id="CHEBI:57692"/>
    </cofactor>
</comment>
<keyword evidence="3 5" id="KW-0285">Flavoprotein</keyword>
<feature type="transmembrane region" description="Helical" evidence="6">
    <location>
        <begin position="20"/>
        <end position="39"/>
    </location>
</feature>
<dbReference type="SUPFAM" id="SSF51905">
    <property type="entry name" value="FAD/NAD(P)-binding domain"/>
    <property type="match status" value="1"/>
</dbReference>
<dbReference type="Pfam" id="PF05199">
    <property type="entry name" value="GMC_oxred_C"/>
    <property type="match status" value="1"/>
</dbReference>
<keyword evidence="4 5" id="KW-0274">FAD</keyword>
<keyword evidence="6" id="KW-0812">Transmembrane</keyword>
<dbReference type="Gene3D" id="3.30.560.10">
    <property type="entry name" value="Glucose Oxidase, domain 3"/>
    <property type="match status" value="2"/>
</dbReference>
<gene>
    <name evidence="9" type="ORF">KUTeg_004658</name>
</gene>
<dbReference type="PROSITE" id="PS00624">
    <property type="entry name" value="GMC_OXRED_2"/>
    <property type="match status" value="1"/>
</dbReference>
<evidence type="ECO:0000259" key="8">
    <source>
        <dbReference type="PROSITE" id="PS00624"/>
    </source>
</evidence>
<dbReference type="Pfam" id="PF00732">
    <property type="entry name" value="GMC_oxred_N"/>
    <property type="match status" value="1"/>
</dbReference>
<name>A0ABQ9FPY6_TEGGR</name>
<evidence type="ECO:0000256" key="4">
    <source>
        <dbReference type="ARBA" id="ARBA00022827"/>
    </source>
</evidence>
<protein>
    <recommendedName>
        <fullName evidence="7 8">Glucose-methanol-choline oxidoreductase N-terminal domain-containing protein</fullName>
    </recommendedName>
</protein>
<evidence type="ECO:0000313" key="9">
    <source>
        <dbReference type="EMBL" id="KAJ8317790.1"/>
    </source>
</evidence>
<dbReference type="Gene3D" id="3.50.50.60">
    <property type="entry name" value="FAD/NAD(P)-binding domain"/>
    <property type="match status" value="2"/>
</dbReference>
<evidence type="ECO:0000256" key="2">
    <source>
        <dbReference type="ARBA" id="ARBA00010790"/>
    </source>
</evidence>
<dbReference type="Proteomes" id="UP001217089">
    <property type="component" value="Unassembled WGS sequence"/>
</dbReference>
<dbReference type="InterPro" id="IPR012132">
    <property type="entry name" value="GMC_OxRdtase"/>
</dbReference>
<dbReference type="PANTHER" id="PTHR11552:SF147">
    <property type="entry name" value="CHOLINE DEHYDROGENASE, MITOCHONDRIAL"/>
    <property type="match status" value="1"/>
</dbReference>
<keyword evidence="6" id="KW-1133">Transmembrane helix</keyword>
<keyword evidence="10" id="KW-1185">Reference proteome</keyword>
<proteinExistence type="inferred from homology"/>
<reference evidence="9 10" key="1">
    <citation type="submission" date="2022-12" db="EMBL/GenBank/DDBJ databases">
        <title>Chromosome-level genome of Tegillarca granosa.</title>
        <authorList>
            <person name="Kim J."/>
        </authorList>
    </citation>
    <scope>NUCLEOTIDE SEQUENCE [LARGE SCALE GENOMIC DNA]</scope>
    <source>
        <strain evidence="9">Teg-2019</strain>
        <tissue evidence="9">Adductor muscle</tissue>
    </source>
</reference>
<evidence type="ECO:0000256" key="3">
    <source>
        <dbReference type="ARBA" id="ARBA00022630"/>
    </source>
</evidence>
<dbReference type="InterPro" id="IPR000172">
    <property type="entry name" value="GMC_OxRdtase_N"/>
</dbReference>
<keyword evidence="6" id="KW-0472">Membrane</keyword>
<feature type="domain" description="Glucose-methanol-choline oxidoreductase N-terminal" evidence="8">
    <location>
        <begin position="272"/>
        <end position="286"/>
    </location>
</feature>
<comment type="caution">
    <text evidence="9">The sequence shown here is derived from an EMBL/GenBank/DDBJ whole genome shotgun (WGS) entry which is preliminary data.</text>
</comment>
<dbReference type="EMBL" id="JARBDR010000232">
    <property type="protein sequence ID" value="KAJ8317790.1"/>
    <property type="molecule type" value="Genomic_DNA"/>
</dbReference>
<dbReference type="PIRSF" id="PIRSF000137">
    <property type="entry name" value="Alcohol_oxidase"/>
    <property type="match status" value="1"/>
</dbReference>
<dbReference type="InterPro" id="IPR007867">
    <property type="entry name" value="GMC_OxRtase_C"/>
</dbReference>
<organism evidence="9 10">
    <name type="scientific">Tegillarca granosa</name>
    <name type="common">Malaysian cockle</name>
    <name type="synonym">Anadara granosa</name>
    <dbReference type="NCBI Taxonomy" id="220873"/>
    <lineage>
        <taxon>Eukaryota</taxon>
        <taxon>Metazoa</taxon>
        <taxon>Spiralia</taxon>
        <taxon>Lophotrochozoa</taxon>
        <taxon>Mollusca</taxon>
        <taxon>Bivalvia</taxon>
        <taxon>Autobranchia</taxon>
        <taxon>Pteriomorphia</taxon>
        <taxon>Arcoida</taxon>
        <taxon>Arcoidea</taxon>
        <taxon>Arcidae</taxon>
        <taxon>Tegillarca</taxon>
    </lineage>
</organism>
<comment type="similarity">
    <text evidence="2 5">Belongs to the GMC oxidoreductase family.</text>
</comment>